<comment type="caution">
    <text evidence="3">The sequence shown here is derived from an EMBL/GenBank/DDBJ whole genome shotgun (WGS) entry which is preliminary data.</text>
</comment>
<dbReference type="EMBL" id="JACJLL010000003">
    <property type="protein sequence ID" value="MBM6817933.1"/>
    <property type="molecule type" value="Genomic_DNA"/>
</dbReference>
<evidence type="ECO:0000313" key="3">
    <source>
        <dbReference type="EMBL" id="MBM6817933.1"/>
    </source>
</evidence>
<feature type="transmembrane region" description="Helical" evidence="1">
    <location>
        <begin position="62"/>
        <end position="80"/>
    </location>
</feature>
<keyword evidence="1" id="KW-0812">Transmembrane</keyword>
<accession>A0ABS2FBL1</accession>
<feature type="domain" description="DUF1648" evidence="2">
    <location>
        <begin position="23"/>
        <end position="70"/>
    </location>
</feature>
<gene>
    <name evidence="3" type="ORF">H6A19_01030</name>
</gene>
<dbReference type="Pfam" id="PF07853">
    <property type="entry name" value="DUF1648"/>
    <property type="match status" value="1"/>
</dbReference>
<reference evidence="3 4" key="1">
    <citation type="journal article" date="2021" name="Sci. Rep.">
        <title>The distribution of antibiotic resistance genes in chicken gut microbiota commensals.</title>
        <authorList>
            <person name="Juricova H."/>
            <person name="Matiasovicova J."/>
            <person name="Kubasova T."/>
            <person name="Cejkova D."/>
            <person name="Rychlik I."/>
        </authorList>
    </citation>
    <scope>NUCLEOTIDE SEQUENCE [LARGE SCALE GENOMIC DNA]</scope>
    <source>
        <strain evidence="3 4">An435</strain>
    </source>
</reference>
<dbReference type="Proteomes" id="UP000767334">
    <property type="component" value="Unassembled WGS sequence"/>
</dbReference>
<feature type="transmembrane region" description="Helical" evidence="1">
    <location>
        <begin position="101"/>
        <end position="124"/>
    </location>
</feature>
<protein>
    <submittedName>
        <fullName evidence="3">DUF1648 domain-containing protein</fullName>
    </submittedName>
</protein>
<feature type="transmembrane region" description="Helical" evidence="1">
    <location>
        <begin position="16"/>
        <end position="36"/>
    </location>
</feature>
<dbReference type="PANTHER" id="PTHR37810">
    <property type="entry name" value="IMMUNITY PROTEIN SDPI"/>
    <property type="match status" value="1"/>
</dbReference>
<evidence type="ECO:0000259" key="2">
    <source>
        <dbReference type="Pfam" id="PF07853"/>
    </source>
</evidence>
<sequence>MGKWKSTGQYARMNKCLDIIGIILVMALIITTFMYWGKAPDIVPTHFNFKGEIDVYGSKNTLFILLPIVIIIYIGLAILSKYPQVCNYCIEITPKNKDKQYSMASTFIRIINVEMLVIFFYIQMSTAISMNSGKSLSIGFLPIALFILFGSVGFYIYKSVKFK</sequence>
<keyword evidence="4" id="KW-1185">Reference proteome</keyword>
<dbReference type="InterPro" id="IPR012867">
    <property type="entry name" value="DUF1648"/>
</dbReference>
<keyword evidence="1" id="KW-0472">Membrane</keyword>
<evidence type="ECO:0000313" key="4">
    <source>
        <dbReference type="Proteomes" id="UP000767334"/>
    </source>
</evidence>
<evidence type="ECO:0000256" key="1">
    <source>
        <dbReference type="SAM" id="Phobius"/>
    </source>
</evidence>
<dbReference type="RefSeq" id="WP_148322512.1">
    <property type="nucleotide sequence ID" value="NZ_JACJLL010000003.1"/>
</dbReference>
<name>A0ABS2FBL1_9CLOT</name>
<keyword evidence="1" id="KW-1133">Transmembrane helix</keyword>
<feature type="transmembrane region" description="Helical" evidence="1">
    <location>
        <begin position="136"/>
        <end position="157"/>
    </location>
</feature>
<organism evidence="3 4">
    <name type="scientific">Clostridium saudiense</name>
    <dbReference type="NCBI Taxonomy" id="1414720"/>
    <lineage>
        <taxon>Bacteria</taxon>
        <taxon>Bacillati</taxon>
        <taxon>Bacillota</taxon>
        <taxon>Clostridia</taxon>
        <taxon>Eubacteriales</taxon>
        <taxon>Clostridiaceae</taxon>
        <taxon>Clostridium</taxon>
    </lineage>
</organism>
<dbReference type="PANTHER" id="PTHR37810:SF5">
    <property type="entry name" value="IMMUNITY PROTEIN SDPI"/>
    <property type="match status" value="1"/>
</dbReference>
<proteinExistence type="predicted"/>